<comment type="caution">
    <text evidence="2">The sequence shown here is derived from an EMBL/GenBank/DDBJ whole genome shotgun (WGS) entry which is preliminary data.</text>
</comment>
<dbReference type="GeneID" id="9799316"/>
<protein>
    <submittedName>
        <fullName evidence="2">Uncharacterized protein</fullName>
    </submittedName>
</protein>
<dbReference type="CTD" id="9799316"/>
<organism evidence="2 3">
    <name type="scientific">Caenorhabditis remanei</name>
    <name type="common">Caenorhabditis vulgaris</name>
    <dbReference type="NCBI Taxonomy" id="31234"/>
    <lineage>
        <taxon>Eukaryota</taxon>
        <taxon>Metazoa</taxon>
        <taxon>Ecdysozoa</taxon>
        <taxon>Nematoda</taxon>
        <taxon>Chromadorea</taxon>
        <taxon>Rhabditida</taxon>
        <taxon>Rhabditina</taxon>
        <taxon>Rhabditomorpha</taxon>
        <taxon>Rhabditoidea</taxon>
        <taxon>Rhabditidae</taxon>
        <taxon>Peloderinae</taxon>
        <taxon>Caenorhabditis</taxon>
    </lineage>
</organism>
<reference evidence="2 3" key="1">
    <citation type="submission" date="2019-12" db="EMBL/GenBank/DDBJ databases">
        <title>Chromosome-level assembly of the Caenorhabditis remanei genome.</title>
        <authorList>
            <person name="Teterina A.A."/>
            <person name="Willis J.H."/>
            <person name="Phillips P.C."/>
        </authorList>
    </citation>
    <scope>NUCLEOTIDE SEQUENCE [LARGE SCALE GENOMIC DNA]</scope>
    <source>
        <strain evidence="2 3">PX506</strain>
        <tissue evidence="2">Whole organism</tissue>
    </source>
</reference>
<dbReference type="AlphaFoldDB" id="A0A6A5HP17"/>
<evidence type="ECO:0000256" key="1">
    <source>
        <dbReference type="SAM" id="Phobius"/>
    </source>
</evidence>
<proteinExistence type="predicted"/>
<feature type="transmembrane region" description="Helical" evidence="1">
    <location>
        <begin position="36"/>
        <end position="59"/>
    </location>
</feature>
<feature type="transmembrane region" description="Helical" evidence="1">
    <location>
        <begin position="7"/>
        <end position="30"/>
    </location>
</feature>
<dbReference type="KEGG" id="crq:GCK72_000218"/>
<accession>A0A6A5HP17</accession>
<keyword evidence="1" id="KW-0812">Transmembrane</keyword>
<name>A0A6A5HP17_CAERE</name>
<evidence type="ECO:0000313" key="3">
    <source>
        <dbReference type="Proteomes" id="UP000483820"/>
    </source>
</evidence>
<dbReference type="EMBL" id="WUAV01000001">
    <property type="protein sequence ID" value="KAF1768406.1"/>
    <property type="molecule type" value="Genomic_DNA"/>
</dbReference>
<dbReference type="RefSeq" id="XP_003092327.2">
    <property type="nucleotide sequence ID" value="XM_003092279.2"/>
</dbReference>
<dbReference type="Proteomes" id="UP000483820">
    <property type="component" value="Chromosome I"/>
</dbReference>
<sequence>MLLTGSVLRGLIATIYLITLSTSATLTLIYYSEPVIFAFVITAVCLLVLTYPILCLFAVSRQYDLEIRGLCSGGFQWIPNSQFLAGNQKIKVLEEKPTKLDEAFIYAYM</sequence>
<keyword evidence="1" id="KW-0472">Membrane</keyword>
<keyword evidence="1" id="KW-1133">Transmembrane helix</keyword>
<evidence type="ECO:0000313" key="2">
    <source>
        <dbReference type="EMBL" id="KAF1768406.1"/>
    </source>
</evidence>
<gene>
    <name evidence="2" type="ORF">GCK72_000218</name>
</gene>